<protein>
    <submittedName>
        <fullName evidence="2">Uncharacterized protein</fullName>
    </submittedName>
</protein>
<keyword evidence="3" id="KW-1185">Reference proteome</keyword>
<feature type="region of interest" description="Disordered" evidence="1">
    <location>
        <begin position="1"/>
        <end position="62"/>
    </location>
</feature>
<accession>A0ABV0WTQ4</accession>
<feature type="compositionally biased region" description="Basic and acidic residues" evidence="1">
    <location>
        <begin position="22"/>
        <end position="33"/>
    </location>
</feature>
<evidence type="ECO:0000256" key="1">
    <source>
        <dbReference type="SAM" id="MobiDB-lite"/>
    </source>
</evidence>
<proteinExistence type="predicted"/>
<organism evidence="2 3">
    <name type="scientific">Xenotaenia resolanae</name>
    <dbReference type="NCBI Taxonomy" id="208358"/>
    <lineage>
        <taxon>Eukaryota</taxon>
        <taxon>Metazoa</taxon>
        <taxon>Chordata</taxon>
        <taxon>Craniata</taxon>
        <taxon>Vertebrata</taxon>
        <taxon>Euteleostomi</taxon>
        <taxon>Actinopterygii</taxon>
        <taxon>Neopterygii</taxon>
        <taxon>Teleostei</taxon>
        <taxon>Neoteleostei</taxon>
        <taxon>Acanthomorphata</taxon>
        <taxon>Ovalentaria</taxon>
        <taxon>Atherinomorphae</taxon>
        <taxon>Cyprinodontiformes</taxon>
        <taxon>Goodeidae</taxon>
        <taxon>Xenotaenia</taxon>
    </lineage>
</organism>
<comment type="caution">
    <text evidence="2">The sequence shown here is derived from an EMBL/GenBank/DDBJ whole genome shotgun (WGS) entry which is preliminary data.</text>
</comment>
<sequence length="105" mass="11172">MSTDDSVSEDVSSSGALSHCHASADGDGGKESETSLVSSEGTSASGLAVLEERRATSKTTGGTVESIHVDITPACNRIRCHTVFCMKNRDLILLCKRCNFQYKLC</sequence>
<feature type="compositionally biased region" description="Polar residues" evidence="1">
    <location>
        <begin position="34"/>
        <end position="45"/>
    </location>
</feature>
<name>A0ABV0WTQ4_9TELE</name>
<gene>
    <name evidence="2" type="ORF">XENORESO_019955</name>
</gene>
<reference evidence="2 3" key="1">
    <citation type="submission" date="2021-06" db="EMBL/GenBank/DDBJ databases">
        <authorList>
            <person name="Palmer J.M."/>
        </authorList>
    </citation>
    <scope>NUCLEOTIDE SEQUENCE [LARGE SCALE GENOMIC DNA]</scope>
    <source>
        <strain evidence="2 3">XR_2019</strain>
        <tissue evidence="2">Muscle</tissue>
    </source>
</reference>
<evidence type="ECO:0000313" key="2">
    <source>
        <dbReference type="EMBL" id="MEQ2273010.1"/>
    </source>
</evidence>
<dbReference type="EMBL" id="JAHRIM010070819">
    <property type="protein sequence ID" value="MEQ2273010.1"/>
    <property type="molecule type" value="Genomic_DNA"/>
</dbReference>
<dbReference type="Proteomes" id="UP001444071">
    <property type="component" value="Unassembled WGS sequence"/>
</dbReference>
<evidence type="ECO:0000313" key="3">
    <source>
        <dbReference type="Proteomes" id="UP001444071"/>
    </source>
</evidence>
<feature type="compositionally biased region" description="Low complexity" evidence="1">
    <location>
        <begin position="1"/>
        <end position="14"/>
    </location>
</feature>